<keyword evidence="2" id="KW-1185">Reference proteome</keyword>
<dbReference type="Proteomes" id="UP000030755">
    <property type="component" value="Unassembled WGS sequence"/>
</dbReference>
<accession>A0A075B0C6</accession>
<dbReference type="EMBL" id="KE560740">
    <property type="protein sequence ID" value="EPZ35830.1"/>
    <property type="molecule type" value="Genomic_DNA"/>
</dbReference>
<dbReference type="AlphaFoldDB" id="A0A075B0C6"/>
<evidence type="ECO:0000313" key="2">
    <source>
        <dbReference type="Proteomes" id="UP000030755"/>
    </source>
</evidence>
<sequence>MKKRKAENRKLNSKAKWSEDMEIELLRIRYEESDIINLILKARNNHDRNKSLITLTSALTLKCASLLTPE</sequence>
<name>A0A075B0C6_ROZAC</name>
<gene>
    <name evidence="1" type="ORF">O9G_005785</name>
</gene>
<evidence type="ECO:0000313" key="1">
    <source>
        <dbReference type="EMBL" id="EPZ35830.1"/>
    </source>
</evidence>
<organism evidence="1 2">
    <name type="scientific">Rozella allomycis (strain CSF55)</name>
    <dbReference type="NCBI Taxonomy" id="988480"/>
    <lineage>
        <taxon>Eukaryota</taxon>
        <taxon>Fungi</taxon>
        <taxon>Fungi incertae sedis</taxon>
        <taxon>Cryptomycota</taxon>
        <taxon>Cryptomycota incertae sedis</taxon>
        <taxon>Rozella</taxon>
    </lineage>
</organism>
<reference evidence="1 2" key="1">
    <citation type="journal article" date="2013" name="Curr. Biol.">
        <title>Shared signatures of parasitism and phylogenomics unite Cryptomycota and microsporidia.</title>
        <authorList>
            <person name="James T.Y."/>
            <person name="Pelin A."/>
            <person name="Bonen L."/>
            <person name="Ahrendt S."/>
            <person name="Sain D."/>
            <person name="Corradi N."/>
            <person name="Stajich J.E."/>
        </authorList>
    </citation>
    <scope>NUCLEOTIDE SEQUENCE [LARGE SCALE GENOMIC DNA]</scope>
    <source>
        <strain evidence="1 2">CSF55</strain>
    </source>
</reference>
<protein>
    <submittedName>
        <fullName evidence="1">Uncharacterized protein</fullName>
    </submittedName>
</protein>
<dbReference type="HOGENOM" id="CLU_2759228_0_0_1"/>
<proteinExistence type="predicted"/>